<comment type="caution">
    <text evidence="3">The sequence shown here is derived from an EMBL/GenBank/DDBJ whole genome shotgun (WGS) entry which is preliminary data.</text>
</comment>
<dbReference type="PANTHER" id="PTHR47723">
    <property type="entry name" value="OS05G0353850 PROTEIN"/>
    <property type="match status" value="1"/>
</dbReference>
<dbReference type="Pfam" id="PF13456">
    <property type="entry name" value="RVT_3"/>
    <property type="match status" value="1"/>
</dbReference>
<dbReference type="PANTHER" id="PTHR47723:SF24">
    <property type="entry name" value="RNASE H TYPE-1 DOMAIN-CONTAINING PROTEIN"/>
    <property type="match status" value="1"/>
</dbReference>
<proteinExistence type="predicted"/>
<evidence type="ECO:0000256" key="1">
    <source>
        <dbReference type="SAM" id="MobiDB-lite"/>
    </source>
</evidence>
<feature type="domain" description="RNase H type-1" evidence="2">
    <location>
        <begin position="373"/>
        <end position="476"/>
    </location>
</feature>
<organism evidence="3 4">
    <name type="scientific">Solanum pinnatisectum</name>
    <name type="common">tansyleaf nightshade</name>
    <dbReference type="NCBI Taxonomy" id="50273"/>
    <lineage>
        <taxon>Eukaryota</taxon>
        <taxon>Viridiplantae</taxon>
        <taxon>Streptophyta</taxon>
        <taxon>Embryophyta</taxon>
        <taxon>Tracheophyta</taxon>
        <taxon>Spermatophyta</taxon>
        <taxon>Magnoliopsida</taxon>
        <taxon>eudicotyledons</taxon>
        <taxon>Gunneridae</taxon>
        <taxon>Pentapetalae</taxon>
        <taxon>asterids</taxon>
        <taxon>lamiids</taxon>
        <taxon>Solanales</taxon>
        <taxon>Solanaceae</taxon>
        <taxon>Solanoideae</taxon>
        <taxon>Solaneae</taxon>
        <taxon>Solanum</taxon>
    </lineage>
</organism>
<gene>
    <name evidence="3" type="ORF">R3W88_027045</name>
</gene>
<evidence type="ECO:0000313" key="3">
    <source>
        <dbReference type="EMBL" id="KAK4724266.1"/>
    </source>
</evidence>
<dbReference type="InterPro" id="IPR002156">
    <property type="entry name" value="RNaseH_domain"/>
</dbReference>
<dbReference type="InterPro" id="IPR044730">
    <property type="entry name" value="RNase_H-like_dom_plant"/>
</dbReference>
<feature type="region of interest" description="Disordered" evidence="1">
    <location>
        <begin position="1"/>
        <end position="78"/>
    </location>
</feature>
<dbReference type="GO" id="GO:0004523">
    <property type="term" value="F:RNA-DNA hybrid ribonuclease activity"/>
    <property type="evidence" value="ECO:0007669"/>
    <property type="project" value="InterPro"/>
</dbReference>
<dbReference type="Proteomes" id="UP001311915">
    <property type="component" value="Unassembled WGS sequence"/>
</dbReference>
<dbReference type="SUPFAM" id="SSF53098">
    <property type="entry name" value="Ribonuclease H-like"/>
    <property type="match status" value="1"/>
</dbReference>
<dbReference type="InterPro" id="IPR012337">
    <property type="entry name" value="RNaseH-like_sf"/>
</dbReference>
<evidence type="ECO:0000313" key="4">
    <source>
        <dbReference type="Proteomes" id="UP001311915"/>
    </source>
</evidence>
<feature type="compositionally biased region" description="Basic and acidic residues" evidence="1">
    <location>
        <begin position="67"/>
        <end position="77"/>
    </location>
</feature>
<dbReference type="InterPro" id="IPR053151">
    <property type="entry name" value="RNase_H-like"/>
</dbReference>
<sequence length="515" mass="59305">MGQEVGFVEEKEKIELSEADNTDTSNKEEHTTRNWVNQLFYKRRAPTQDAKKDSGDQEGALTVGEHVQQKDKEKCGDDSTDTLEVVTTVNKALTIVMGTDESSKTNIDLWYDNLVHNSEKMNIEKVQQQQQEYDMQEVVQKHLDVVNNVNMLDSETNGIDGDKGKDAYPEVENEQVDNGGDKTQSQQQLVEKKMEVEGLTEPLPHAIIASTFDSPVKVLYDIVSHNINEINEQQHMEVNDKISKEDADEDQNQHNLNHALKVADLSPDVQSKGKKNRANAETKNVCKHVRNLNDTIHKWWSKDCSSKLRPLFKVVPSFINWQIWKRRNIISHRGNMSFYGMVMEVNINLYHLDTFTYQWLQNIPNTWHLMLVAFCIRNDEGNLIHAESFGLGITSVLMSETMALRRGLEYSIIHQYLPVILETDSLMLQKILNGIWEVSWSSRVEVKRINGLRINVDARVEHTLREGNTFADYLCNSPNSRKNQISDYQSYRCHRRRPNHGPWMGPRTVGMVQNL</sequence>
<reference evidence="3 4" key="1">
    <citation type="submission" date="2023-10" db="EMBL/GenBank/DDBJ databases">
        <title>Genome-Wide Identification Analysis in wild type Solanum Pinnatisectum Reveals Some Genes Defensing Phytophthora Infestans.</title>
        <authorList>
            <person name="Sun C."/>
        </authorList>
    </citation>
    <scope>NUCLEOTIDE SEQUENCE [LARGE SCALE GENOMIC DNA]</scope>
    <source>
        <strain evidence="3">LQN</strain>
        <tissue evidence="3">Leaf</tissue>
    </source>
</reference>
<protein>
    <recommendedName>
        <fullName evidence="2">RNase H type-1 domain-containing protein</fullName>
    </recommendedName>
</protein>
<dbReference type="Gene3D" id="3.30.420.10">
    <property type="entry name" value="Ribonuclease H-like superfamily/Ribonuclease H"/>
    <property type="match status" value="1"/>
</dbReference>
<evidence type="ECO:0000259" key="2">
    <source>
        <dbReference type="Pfam" id="PF13456"/>
    </source>
</evidence>
<dbReference type="AlphaFoldDB" id="A0AAV9LEX2"/>
<name>A0AAV9LEX2_9SOLN</name>
<dbReference type="GO" id="GO:0003676">
    <property type="term" value="F:nucleic acid binding"/>
    <property type="evidence" value="ECO:0007669"/>
    <property type="project" value="InterPro"/>
</dbReference>
<keyword evidence="4" id="KW-1185">Reference proteome</keyword>
<dbReference type="EMBL" id="JAWPEI010000006">
    <property type="protein sequence ID" value="KAK4724266.1"/>
    <property type="molecule type" value="Genomic_DNA"/>
</dbReference>
<dbReference type="CDD" id="cd06222">
    <property type="entry name" value="RNase_H_like"/>
    <property type="match status" value="1"/>
</dbReference>
<accession>A0AAV9LEX2</accession>
<dbReference type="InterPro" id="IPR036397">
    <property type="entry name" value="RNaseH_sf"/>
</dbReference>